<evidence type="ECO:0000313" key="2">
    <source>
        <dbReference type="Proteomes" id="UP000886865"/>
    </source>
</evidence>
<gene>
    <name evidence="1" type="ORF">IAA86_06140</name>
</gene>
<proteinExistence type="predicted"/>
<accession>A0A9D1FIP9</accession>
<dbReference type="AlphaFoldDB" id="A0A9D1FIP9"/>
<name>A0A9D1FIP9_9BACT</name>
<reference evidence="1" key="1">
    <citation type="submission" date="2020-10" db="EMBL/GenBank/DDBJ databases">
        <authorList>
            <person name="Gilroy R."/>
        </authorList>
    </citation>
    <scope>NUCLEOTIDE SEQUENCE</scope>
    <source>
        <strain evidence="1">CHK152-2871</strain>
    </source>
</reference>
<protein>
    <submittedName>
        <fullName evidence="1">Uncharacterized protein</fullName>
    </submittedName>
</protein>
<dbReference type="Proteomes" id="UP000886865">
    <property type="component" value="Unassembled WGS sequence"/>
</dbReference>
<sequence>MTKSANIKDVFSRISSFAGILSDYAKTKNKKEFINNFLLELIDIKGVGEEDEKALVESLIAFIESLVRLFSAARQCFLNK</sequence>
<dbReference type="EMBL" id="DVJQ01000049">
    <property type="protein sequence ID" value="HIS74581.1"/>
    <property type="molecule type" value="Genomic_DNA"/>
</dbReference>
<organism evidence="1 2">
    <name type="scientific">Candidatus Galligastranaerophilus intestinavium</name>
    <dbReference type="NCBI Taxonomy" id="2840836"/>
    <lineage>
        <taxon>Bacteria</taxon>
        <taxon>Candidatus Galligastranaerophilus</taxon>
    </lineage>
</organism>
<evidence type="ECO:0000313" key="1">
    <source>
        <dbReference type="EMBL" id="HIS74581.1"/>
    </source>
</evidence>
<reference evidence="1" key="2">
    <citation type="journal article" date="2021" name="PeerJ">
        <title>Extensive microbial diversity within the chicken gut microbiome revealed by metagenomics and culture.</title>
        <authorList>
            <person name="Gilroy R."/>
            <person name="Ravi A."/>
            <person name="Getino M."/>
            <person name="Pursley I."/>
            <person name="Horton D.L."/>
            <person name="Alikhan N.F."/>
            <person name="Baker D."/>
            <person name="Gharbi K."/>
            <person name="Hall N."/>
            <person name="Watson M."/>
            <person name="Adriaenssens E.M."/>
            <person name="Foster-Nyarko E."/>
            <person name="Jarju S."/>
            <person name="Secka A."/>
            <person name="Antonio M."/>
            <person name="Oren A."/>
            <person name="Chaudhuri R.R."/>
            <person name="La Ragione R."/>
            <person name="Hildebrand F."/>
            <person name="Pallen M.J."/>
        </authorList>
    </citation>
    <scope>NUCLEOTIDE SEQUENCE</scope>
    <source>
        <strain evidence="1">CHK152-2871</strain>
    </source>
</reference>
<comment type="caution">
    <text evidence="1">The sequence shown here is derived from an EMBL/GenBank/DDBJ whole genome shotgun (WGS) entry which is preliminary data.</text>
</comment>